<feature type="transmembrane region" description="Helical" evidence="1">
    <location>
        <begin position="103"/>
        <end position="119"/>
    </location>
</feature>
<name>A0A2S3Z993_9MICO</name>
<dbReference type="AlphaFoldDB" id="A0A2S3Z993"/>
<gene>
    <name evidence="3" type="ORF">C3B61_18245</name>
</gene>
<sequence length="153" mass="16365">MTSTRQAPGSTTGAETNNYTTDSGTSGWTGWIVFAGVMMLMMGAFHVIQGLVALFQDTYYLVGQEGLVVQVDYTTWGWVHTILGAVVILAGVALLAGQMWARVVAVILAFGSALVNIAFLGAYPLWSLTMIAIDVLVIYAVTMHGKEMKPISS</sequence>
<dbReference type="EMBL" id="PPXD01000027">
    <property type="protein sequence ID" value="POH62153.1"/>
    <property type="molecule type" value="Genomic_DNA"/>
</dbReference>
<evidence type="ECO:0000313" key="4">
    <source>
        <dbReference type="Proteomes" id="UP000237340"/>
    </source>
</evidence>
<feature type="transmembrane region" description="Helical" evidence="1">
    <location>
        <begin position="31"/>
        <end position="55"/>
    </location>
</feature>
<evidence type="ECO:0000259" key="2">
    <source>
        <dbReference type="Pfam" id="PF23636"/>
    </source>
</evidence>
<protein>
    <recommendedName>
        <fullName evidence="2">DUF7144 domain-containing protein</fullName>
    </recommendedName>
</protein>
<keyword evidence="1" id="KW-0812">Transmembrane</keyword>
<keyword evidence="1" id="KW-1133">Transmembrane helix</keyword>
<evidence type="ECO:0000313" key="3">
    <source>
        <dbReference type="EMBL" id="POH62153.1"/>
    </source>
</evidence>
<reference evidence="3 4" key="1">
    <citation type="submission" date="2018-01" db="EMBL/GenBank/DDBJ databases">
        <title>Cryobacterium sp. nov., from glaciers in China.</title>
        <authorList>
            <person name="Liu Q."/>
            <person name="Xin Y.-H."/>
        </authorList>
    </citation>
    <scope>NUCLEOTIDE SEQUENCE [LARGE SCALE GENOMIC DNA]</scope>
    <source>
        <strain evidence="3 4">TMN-42</strain>
    </source>
</reference>
<dbReference type="Proteomes" id="UP000237340">
    <property type="component" value="Unassembled WGS sequence"/>
</dbReference>
<accession>A0A2S3Z993</accession>
<dbReference type="InterPro" id="IPR055568">
    <property type="entry name" value="DUF7144"/>
</dbReference>
<keyword evidence="1" id="KW-0472">Membrane</keyword>
<feature type="domain" description="DUF7144" evidence="2">
    <location>
        <begin position="31"/>
        <end position="145"/>
    </location>
</feature>
<feature type="transmembrane region" description="Helical" evidence="1">
    <location>
        <begin position="75"/>
        <end position="96"/>
    </location>
</feature>
<keyword evidence="4" id="KW-1185">Reference proteome</keyword>
<comment type="caution">
    <text evidence="3">The sequence shown here is derived from an EMBL/GenBank/DDBJ whole genome shotgun (WGS) entry which is preliminary data.</text>
</comment>
<organism evidence="3 4">
    <name type="scientific">Cryobacterium zongtaii</name>
    <dbReference type="NCBI Taxonomy" id="1259217"/>
    <lineage>
        <taxon>Bacteria</taxon>
        <taxon>Bacillati</taxon>
        <taxon>Actinomycetota</taxon>
        <taxon>Actinomycetes</taxon>
        <taxon>Micrococcales</taxon>
        <taxon>Microbacteriaceae</taxon>
        <taxon>Cryobacterium</taxon>
    </lineage>
</organism>
<dbReference type="RefSeq" id="WP_088455967.1">
    <property type="nucleotide sequence ID" value="NZ_PPXD01000027.1"/>
</dbReference>
<dbReference type="Pfam" id="PF23636">
    <property type="entry name" value="DUF7144"/>
    <property type="match status" value="1"/>
</dbReference>
<evidence type="ECO:0000256" key="1">
    <source>
        <dbReference type="SAM" id="Phobius"/>
    </source>
</evidence>
<proteinExistence type="predicted"/>